<accession>A0ABU8WQ15</accession>
<dbReference type="EMBL" id="JBBKZT010000011">
    <property type="protein sequence ID" value="MEJ8849641.1"/>
    <property type="molecule type" value="Genomic_DNA"/>
</dbReference>
<evidence type="ECO:0000313" key="2">
    <source>
        <dbReference type="Proteomes" id="UP001385892"/>
    </source>
</evidence>
<proteinExistence type="predicted"/>
<name>A0ABU8WQ15_9BURK</name>
<sequence length="288" mass="32376">MSDVTPAAGSHYLHALNGPEVPLTKAEFDELKQSRSILTDALAFEQKFELLLANWLALEVAAVELGLRAKVESEVAWYEKGSEWFNVLNRHVMNLLTTTRTYVDQVKGDFKHLPITPSFGEEAKARMAKAFDDNFHYRFMEGLRNVAQHGRLPVHNVGGSHGKRHWAESLSFHANRSELEGNRNFRAGTLKETPGAVDLRVASRAYVSSLSEVHVDLRKLVKPHVENARLAFLVALKRYSKAMQVRSVALRAYAPEARKEEPVLVMLDWDAVRAKLAAKNAHKVSIES</sequence>
<dbReference type="RefSeq" id="WP_340344764.1">
    <property type="nucleotide sequence ID" value="NZ_JBBKZT010000011.1"/>
</dbReference>
<protein>
    <submittedName>
        <fullName evidence="1">Uncharacterized protein</fullName>
    </submittedName>
</protein>
<reference evidence="1 2" key="1">
    <citation type="submission" date="2024-03" db="EMBL/GenBank/DDBJ databases">
        <title>Novel species of the genus Variovorax.</title>
        <authorList>
            <person name="Liu Q."/>
            <person name="Xin Y.-H."/>
        </authorList>
    </citation>
    <scope>NUCLEOTIDE SEQUENCE [LARGE SCALE GENOMIC DNA]</scope>
    <source>
        <strain evidence="1 2">KACC 18900</strain>
    </source>
</reference>
<organism evidence="1 2">
    <name type="scientific">Variovorax rhizosphaerae</name>
    <dbReference type="NCBI Taxonomy" id="1836200"/>
    <lineage>
        <taxon>Bacteria</taxon>
        <taxon>Pseudomonadati</taxon>
        <taxon>Pseudomonadota</taxon>
        <taxon>Betaproteobacteria</taxon>
        <taxon>Burkholderiales</taxon>
        <taxon>Comamonadaceae</taxon>
        <taxon>Variovorax</taxon>
    </lineage>
</organism>
<keyword evidence="2" id="KW-1185">Reference proteome</keyword>
<dbReference type="Proteomes" id="UP001385892">
    <property type="component" value="Unassembled WGS sequence"/>
</dbReference>
<comment type="caution">
    <text evidence="1">The sequence shown here is derived from an EMBL/GenBank/DDBJ whole genome shotgun (WGS) entry which is preliminary data.</text>
</comment>
<gene>
    <name evidence="1" type="ORF">WKW82_23550</name>
</gene>
<evidence type="ECO:0000313" key="1">
    <source>
        <dbReference type="EMBL" id="MEJ8849641.1"/>
    </source>
</evidence>